<dbReference type="Proteomes" id="UP000038830">
    <property type="component" value="Unassembled WGS sequence"/>
</dbReference>
<evidence type="ECO:0000256" key="4">
    <source>
        <dbReference type="ARBA" id="ARBA00023136"/>
    </source>
</evidence>
<name>A0A0H5C916_CYBJN</name>
<dbReference type="Pfam" id="PF04116">
    <property type="entry name" value="FA_hydroxylase"/>
    <property type="match status" value="1"/>
</dbReference>
<comment type="subcellular location">
    <subcellularLocation>
        <location evidence="1">Membrane</location>
    </subcellularLocation>
</comment>
<organism evidence="6 7">
    <name type="scientific">Cyberlindnera jadinii (strain ATCC 18201 / CBS 1600 / BCRC 20928 / JCM 3617 / NBRC 0987 / NRRL Y-1542)</name>
    <name type="common">Torula yeast</name>
    <name type="synonym">Candida utilis</name>
    <dbReference type="NCBI Taxonomy" id="983966"/>
    <lineage>
        <taxon>Eukaryota</taxon>
        <taxon>Fungi</taxon>
        <taxon>Dikarya</taxon>
        <taxon>Ascomycota</taxon>
        <taxon>Saccharomycotina</taxon>
        <taxon>Saccharomycetes</taxon>
        <taxon>Phaffomycetales</taxon>
        <taxon>Phaffomycetaceae</taxon>
        <taxon>Cyberlindnera</taxon>
    </lineage>
</organism>
<dbReference type="PANTHER" id="PTHR11863">
    <property type="entry name" value="STEROL DESATURASE"/>
    <property type="match status" value="1"/>
</dbReference>
<protein>
    <recommendedName>
        <fullName evidence="5">Fatty acid hydroxylase domain-containing protein</fullName>
    </recommendedName>
</protein>
<evidence type="ECO:0000313" key="6">
    <source>
        <dbReference type="EMBL" id="CEP24557.1"/>
    </source>
</evidence>
<dbReference type="GO" id="GO:0008610">
    <property type="term" value="P:lipid biosynthetic process"/>
    <property type="evidence" value="ECO:0007669"/>
    <property type="project" value="InterPro"/>
</dbReference>
<evidence type="ECO:0000256" key="3">
    <source>
        <dbReference type="ARBA" id="ARBA00022989"/>
    </source>
</evidence>
<evidence type="ECO:0000313" key="7">
    <source>
        <dbReference type="Proteomes" id="UP000038830"/>
    </source>
</evidence>
<evidence type="ECO:0000256" key="1">
    <source>
        <dbReference type="ARBA" id="ARBA00004370"/>
    </source>
</evidence>
<evidence type="ECO:0000259" key="5">
    <source>
        <dbReference type="Pfam" id="PF04116"/>
    </source>
</evidence>
<sequence>MSLVFENATLVDSLPKATSFFDAVSTVSQSSSSLSLLETYWAAWYHYMQNDVLATGLLFFLVHEVTYFGRSLPWYIIEKIPYFNKWKLQAEKTVSDKEQWECLKNLFISHFLVEAIPLWSFHPLAQKLGISITVPFPSWKTTVWQICLFFVLEDFQHYWTHRLMHYGPFYKYIHKQHHRYAAPFGVAAEYAHPIETMSLGFGTLGIPIIYVYYTRNLHLYTLSCWIILRLFQAVDAHSGYDFPWSLHHFLPFWSGADHHDMHHQYFVGNYASSFRWWDYFMDTEGGPEAKHAREERMKLKAEKLAKKAK</sequence>
<dbReference type="GO" id="GO:0005506">
    <property type="term" value="F:iron ion binding"/>
    <property type="evidence" value="ECO:0007669"/>
    <property type="project" value="InterPro"/>
</dbReference>
<dbReference type="EMBL" id="CDQK01000006">
    <property type="protein sequence ID" value="CEP24557.1"/>
    <property type="molecule type" value="Genomic_DNA"/>
</dbReference>
<gene>
    <name evidence="6" type="ORF">BN1211_5400</name>
</gene>
<evidence type="ECO:0000256" key="2">
    <source>
        <dbReference type="ARBA" id="ARBA00022692"/>
    </source>
</evidence>
<dbReference type="GO" id="GO:0016020">
    <property type="term" value="C:membrane"/>
    <property type="evidence" value="ECO:0007669"/>
    <property type="project" value="UniProtKB-SubCell"/>
</dbReference>
<dbReference type="InterPro" id="IPR050307">
    <property type="entry name" value="Sterol_Desaturase_Related"/>
</dbReference>
<proteinExistence type="predicted"/>
<keyword evidence="4" id="KW-0472">Membrane</keyword>
<feature type="domain" description="Fatty acid hydroxylase" evidence="5">
    <location>
        <begin position="147"/>
        <end position="283"/>
    </location>
</feature>
<keyword evidence="3" id="KW-1133">Transmembrane helix</keyword>
<reference evidence="7" key="1">
    <citation type="journal article" date="2015" name="J. Biotechnol.">
        <title>The structure of the Cyberlindnera jadinii genome and its relation to Candida utilis analyzed by the occurrence of single nucleotide polymorphisms.</title>
        <authorList>
            <person name="Rupp O."/>
            <person name="Brinkrolf K."/>
            <person name="Buerth C."/>
            <person name="Kunigo M."/>
            <person name="Schneider J."/>
            <person name="Jaenicke S."/>
            <person name="Goesmann A."/>
            <person name="Puehler A."/>
            <person name="Jaeger K.-E."/>
            <person name="Ernst J.F."/>
        </authorList>
    </citation>
    <scope>NUCLEOTIDE SEQUENCE [LARGE SCALE GENOMIC DNA]</scope>
    <source>
        <strain evidence="7">ATCC 18201 / CBS 1600 / BCRC 20928 / JCM 3617 / NBRC 0987 / NRRL Y-1542</strain>
    </source>
</reference>
<dbReference type="InterPro" id="IPR006694">
    <property type="entry name" value="Fatty_acid_hydroxylase"/>
</dbReference>
<dbReference type="AlphaFoldDB" id="A0A0H5C916"/>
<accession>A0A0H5C916</accession>
<dbReference type="GO" id="GO:0016491">
    <property type="term" value="F:oxidoreductase activity"/>
    <property type="evidence" value="ECO:0007669"/>
    <property type="project" value="InterPro"/>
</dbReference>
<keyword evidence="2" id="KW-0812">Transmembrane</keyword>